<feature type="domain" description="Immunoglobulin I-set" evidence="5">
    <location>
        <begin position="73"/>
        <end position="156"/>
    </location>
</feature>
<evidence type="ECO:0000313" key="6">
    <source>
        <dbReference type="EMBL" id="CAK6449257.1"/>
    </source>
</evidence>
<dbReference type="InterPro" id="IPR036179">
    <property type="entry name" value="Ig-like_dom_sf"/>
</dbReference>
<dbReference type="Proteomes" id="UP001314169">
    <property type="component" value="Chromosome 9"/>
</dbReference>
<dbReference type="InterPro" id="IPR013098">
    <property type="entry name" value="Ig_I-set"/>
</dbReference>
<keyword evidence="4" id="KW-1015">Disulfide bond</keyword>
<gene>
    <name evidence="6" type="ORF">MPIPNATIZW_LOCUS17563</name>
</gene>
<keyword evidence="2" id="KW-0963">Cytoplasm</keyword>
<proteinExistence type="predicted"/>
<accession>A0ABP0AL43</accession>
<protein>
    <recommendedName>
        <fullName evidence="5">Immunoglobulin I-set domain-containing protein</fullName>
    </recommendedName>
</protein>
<dbReference type="CDD" id="cd00096">
    <property type="entry name" value="Ig"/>
    <property type="match status" value="1"/>
</dbReference>
<evidence type="ECO:0000256" key="2">
    <source>
        <dbReference type="ARBA" id="ARBA00022490"/>
    </source>
</evidence>
<dbReference type="EMBL" id="OY882866">
    <property type="protein sequence ID" value="CAK6449257.1"/>
    <property type="molecule type" value="Genomic_DNA"/>
</dbReference>
<keyword evidence="7" id="KW-1185">Reference proteome</keyword>
<dbReference type="Gene3D" id="2.60.40.10">
    <property type="entry name" value="Immunoglobulins"/>
    <property type="match status" value="2"/>
</dbReference>
<keyword evidence="3" id="KW-0597">Phosphoprotein</keyword>
<reference evidence="6" key="1">
    <citation type="submission" date="2023-12" db="EMBL/GenBank/DDBJ databases">
        <authorList>
            <person name="Brown T."/>
        </authorList>
    </citation>
    <scope>NUCLEOTIDE SEQUENCE</scope>
</reference>
<name>A0ABP0AL43_PIPNA</name>
<dbReference type="InterPro" id="IPR013783">
    <property type="entry name" value="Ig-like_fold"/>
</dbReference>
<evidence type="ECO:0000313" key="7">
    <source>
        <dbReference type="Proteomes" id="UP001314169"/>
    </source>
</evidence>
<dbReference type="InterPro" id="IPR052385">
    <property type="entry name" value="Obscurin/Obscurin-like_Reg"/>
</dbReference>
<evidence type="ECO:0000256" key="4">
    <source>
        <dbReference type="ARBA" id="ARBA00023157"/>
    </source>
</evidence>
<comment type="subcellular location">
    <subcellularLocation>
        <location evidence="1">Cytoplasm</location>
    </subcellularLocation>
</comment>
<evidence type="ECO:0000259" key="5">
    <source>
        <dbReference type="Pfam" id="PF07679"/>
    </source>
</evidence>
<dbReference type="PANTHER" id="PTHR35971">
    <property type="entry name" value="SI:DKEY-31G6.6"/>
    <property type="match status" value="1"/>
</dbReference>
<dbReference type="SUPFAM" id="SSF48726">
    <property type="entry name" value="Immunoglobulin"/>
    <property type="match status" value="2"/>
</dbReference>
<organism evidence="6 7">
    <name type="scientific">Pipistrellus nathusii</name>
    <name type="common">Nathusius' pipistrelle</name>
    <dbReference type="NCBI Taxonomy" id="59473"/>
    <lineage>
        <taxon>Eukaryota</taxon>
        <taxon>Metazoa</taxon>
        <taxon>Chordata</taxon>
        <taxon>Craniata</taxon>
        <taxon>Vertebrata</taxon>
        <taxon>Euteleostomi</taxon>
        <taxon>Mammalia</taxon>
        <taxon>Eutheria</taxon>
        <taxon>Laurasiatheria</taxon>
        <taxon>Chiroptera</taxon>
        <taxon>Yangochiroptera</taxon>
        <taxon>Vespertilionidae</taxon>
        <taxon>Pipistrellus</taxon>
    </lineage>
</organism>
<dbReference type="Pfam" id="PF07679">
    <property type="entry name" value="I-set"/>
    <property type="match status" value="1"/>
</dbReference>
<sequence length="161" mass="18427">MELKDPNTKMTLVKGTEPLRIQYSLGKYVVKQVGTKYMLVITNVNMNDTGIYSLTVGDKWMTAELRVLDEPLKFLGEMQPVKVTERQTAVFEIRLSKKVPNFVWKFNGKELKRDEKYEISVSEDGLTHTLKIKDDRLSDSGEFSAQVGDLVQKAQLTIDHE</sequence>
<evidence type="ECO:0000256" key="1">
    <source>
        <dbReference type="ARBA" id="ARBA00004496"/>
    </source>
</evidence>
<evidence type="ECO:0000256" key="3">
    <source>
        <dbReference type="ARBA" id="ARBA00022553"/>
    </source>
</evidence>
<dbReference type="PANTHER" id="PTHR35971:SF5">
    <property type="entry name" value="OBSCURIN LIKE CYTOSKELETAL ADAPTOR 1"/>
    <property type="match status" value="1"/>
</dbReference>